<protein>
    <recommendedName>
        <fullName evidence="2">Right handed beta helix domain-containing protein</fullName>
    </recommendedName>
</protein>
<evidence type="ECO:0000256" key="1">
    <source>
        <dbReference type="SAM" id="MobiDB-lite"/>
    </source>
</evidence>
<evidence type="ECO:0000313" key="3">
    <source>
        <dbReference type="EMBL" id="KXZ43751.1"/>
    </source>
</evidence>
<dbReference type="EMBL" id="LSYV01000082">
    <property type="protein sequence ID" value="KXZ43751.1"/>
    <property type="molecule type" value="Genomic_DNA"/>
</dbReference>
<feature type="compositionally biased region" description="Low complexity" evidence="1">
    <location>
        <begin position="537"/>
        <end position="550"/>
    </location>
</feature>
<evidence type="ECO:0000313" key="4">
    <source>
        <dbReference type="Proteomes" id="UP000075714"/>
    </source>
</evidence>
<dbReference type="Gene3D" id="2.160.20.10">
    <property type="entry name" value="Single-stranded right-handed beta-helix, Pectin lyase-like"/>
    <property type="match status" value="2"/>
</dbReference>
<dbReference type="InterPro" id="IPR011050">
    <property type="entry name" value="Pectin_lyase_fold/virulence"/>
</dbReference>
<dbReference type="PANTHER" id="PTHR34199:SF2">
    <property type="entry name" value="NUMOD3 MOTIF FAMILY PROTEIN, EXPRESSED"/>
    <property type="match status" value="1"/>
</dbReference>
<feature type="region of interest" description="Disordered" evidence="1">
    <location>
        <begin position="537"/>
        <end position="557"/>
    </location>
</feature>
<proteinExistence type="predicted"/>
<dbReference type="SUPFAM" id="SSF51126">
    <property type="entry name" value="Pectin lyase-like"/>
    <property type="match status" value="2"/>
</dbReference>
<dbReference type="STRING" id="33097.A0A150G1R1"/>
<comment type="caution">
    <text evidence="3">The sequence shown here is derived from an EMBL/GenBank/DDBJ whole genome shotgun (WGS) entry which is preliminary data.</text>
</comment>
<evidence type="ECO:0000259" key="2">
    <source>
        <dbReference type="Pfam" id="PF13229"/>
    </source>
</evidence>
<dbReference type="Proteomes" id="UP000075714">
    <property type="component" value="Unassembled WGS sequence"/>
</dbReference>
<dbReference type="SMART" id="SM00710">
    <property type="entry name" value="PbH1"/>
    <property type="match status" value="7"/>
</dbReference>
<name>A0A150G1R1_GONPE</name>
<dbReference type="InterPro" id="IPR012334">
    <property type="entry name" value="Pectin_lyas_fold"/>
</dbReference>
<sequence>MVQAQTVMTFQAGRTLINTTGAPVYYNATYETSITTQYIDTWNNMNGITYFWGSTGPEYTYSLADYNAYNPQEKYRTLIRFSNLHRFIPSAAVLQSAELTVTFLNWNAPVLVEACFLTVPWAYVNGPSYRTTGWRYARHNGTASVPWSQPGAWADCSPDVLLSFVVPGNGAYGYVSQTLQLDASKVAGWLANGGAVNHGLLLRAVNGSLSFLTSQWRKDSPALRRPALALTYSSDPGATPPPAGPYPLALGAVPRVWWVDPAGDDEAGGGFADSPFRSPAKAVFEAWPGDSIYLRSGVYPGGFSITRPRITLRSAPGHWAVVALPRNDPQSAVNVITLRPGGDGGTIQAGFNVWAARGTLLAHNTVWQAQEAAQSCVTVAAYSHDYTPSGPVLTPSHGLALWGNLLVRSATARAGPVLQIRAAGLDPASPFVSGGNVYFDQKGLGVVPFQWGKGAMLEDERSGSAFVGNASGWAAHCVATLGQPLADLNSAEADPALGPDFAPLPCSPARGRVTPALPSGGDGTAGPVVVVDDFSGRPRPAGAGPRDAGAVQSDAAGPAKALPPVPAAFADRAPFAGVGPGPVYDKGWPYSYWQSRTCKDVFVDAVNGKDSQQFNYDSTYASPFKTIQAALTAINQCDRILLKGGQSHPGFFGIYRPNVTITTNPADLPANGRATVSCTAPRDTPCIRAGEGLYGGAAALNLTGFDVVMGGGASGTCIQLNEGAGSGVSAYWAFYLAATGRAPTVTTIADLTLSGCGLHGIKLSTFVRGVELLGLTIQSPRGAGIEVRGGGDLTVRGNTILSPGETGIRLGGGSRNVLVERNLIRNFGGRGILLGSDSTEVMYMDVDWALSQSQAGGAAGPDWHDSINTVVRNNILHGGAGAGVAFYSARDAVVVHNTLLGVAAGMQAGVLLNVSPKQTGPASEAGAPNTNITFRNNIVVLGGASNLLVEARTMQGSVVNKPPLELNPPAGTCPAAAAAGSGHHRRLLRGLADGTSGRSVDSANAASADVSAASAGSGRRQLQGQPLPFAAAFVAAPGEQGRNPDGSCPLFPADHAWHQDVSSLPVHPNSDAIKWRIGGGNLHPDFGGGITVTDVSSLPVHPNSDAIKWRIGGGNLHPDFGGGITVNGQRVLYGIPFITVDSSTTPLVQVDIGPSGYPDESDAPPAGVPFPPSAPVEGAYPGCPEPACGGDRHVLVVDNATCLLYETWRSFPPSVTGTGRWRADILACFNLSRNAQGRPLGWTSADAAGLAVLPGLVRWEEVVVRGVIDHAIRFTGPNSRRAYVPPATHFAPTGYTGPDAPAMGTRVRLRASFDCGPLAPAARVFCTALKKYGGIFADNGSPWYFSGEATPKWDAVLSQLYDIAKIPASAMEVLDSGCACLDAGCTAAECGGVISADPNALSVYPAINDTADLSFANNIYFAPGSASGGAVAVPTGRYVDRRVAPLGAGYDGGLEGWKSYVGGEAGSLEADPRVDPATYKPAAGSPAVGGVPRLAEAGEDFNGAPRGGAAMTDAGAVLAA</sequence>
<reference evidence="4" key="1">
    <citation type="journal article" date="2016" name="Nat. Commun.">
        <title>The Gonium pectorale genome demonstrates co-option of cell cycle regulation during the evolution of multicellularity.</title>
        <authorList>
            <person name="Hanschen E.R."/>
            <person name="Marriage T.N."/>
            <person name="Ferris P.J."/>
            <person name="Hamaji T."/>
            <person name="Toyoda A."/>
            <person name="Fujiyama A."/>
            <person name="Neme R."/>
            <person name="Noguchi H."/>
            <person name="Minakuchi Y."/>
            <person name="Suzuki M."/>
            <person name="Kawai-Toyooka H."/>
            <person name="Smith D.R."/>
            <person name="Sparks H."/>
            <person name="Anderson J."/>
            <person name="Bakaric R."/>
            <person name="Luria V."/>
            <person name="Karger A."/>
            <person name="Kirschner M.W."/>
            <person name="Durand P.M."/>
            <person name="Michod R.E."/>
            <person name="Nozaki H."/>
            <person name="Olson B.J."/>
        </authorList>
    </citation>
    <scope>NUCLEOTIDE SEQUENCE [LARGE SCALE GENOMIC DNA]</scope>
    <source>
        <strain evidence="4">NIES-2863</strain>
    </source>
</reference>
<dbReference type="PANTHER" id="PTHR34199">
    <property type="entry name" value="NUMOD3 MOTIF FAMILY PROTEIN, EXPRESSED"/>
    <property type="match status" value="1"/>
</dbReference>
<dbReference type="InterPro" id="IPR039448">
    <property type="entry name" value="Beta_helix"/>
</dbReference>
<organism evidence="3 4">
    <name type="scientific">Gonium pectorale</name>
    <name type="common">Green alga</name>
    <dbReference type="NCBI Taxonomy" id="33097"/>
    <lineage>
        <taxon>Eukaryota</taxon>
        <taxon>Viridiplantae</taxon>
        <taxon>Chlorophyta</taxon>
        <taxon>core chlorophytes</taxon>
        <taxon>Chlorophyceae</taxon>
        <taxon>CS clade</taxon>
        <taxon>Chlamydomonadales</taxon>
        <taxon>Volvocaceae</taxon>
        <taxon>Gonium</taxon>
    </lineage>
</organism>
<gene>
    <name evidence="3" type="ORF">GPECTOR_81g201</name>
</gene>
<feature type="domain" description="Right handed beta helix" evidence="2">
    <location>
        <begin position="746"/>
        <end position="902"/>
    </location>
</feature>
<dbReference type="InterPro" id="IPR006626">
    <property type="entry name" value="PbH1"/>
</dbReference>
<dbReference type="Pfam" id="PF13229">
    <property type="entry name" value="Beta_helix"/>
    <property type="match status" value="1"/>
</dbReference>
<accession>A0A150G1R1</accession>
<dbReference type="OrthoDB" id="15421at2759"/>
<keyword evidence="4" id="KW-1185">Reference proteome</keyword>